<evidence type="ECO:0000313" key="2">
    <source>
        <dbReference type="EMBL" id="KAG7355395.1"/>
    </source>
</evidence>
<dbReference type="Proteomes" id="UP000693970">
    <property type="component" value="Unassembled WGS sequence"/>
</dbReference>
<organism evidence="2 3">
    <name type="scientific">Nitzschia inconspicua</name>
    <dbReference type="NCBI Taxonomy" id="303405"/>
    <lineage>
        <taxon>Eukaryota</taxon>
        <taxon>Sar</taxon>
        <taxon>Stramenopiles</taxon>
        <taxon>Ochrophyta</taxon>
        <taxon>Bacillariophyta</taxon>
        <taxon>Bacillariophyceae</taxon>
        <taxon>Bacillariophycidae</taxon>
        <taxon>Bacillariales</taxon>
        <taxon>Bacillariaceae</taxon>
        <taxon>Nitzschia</taxon>
    </lineage>
</organism>
<keyword evidence="3" id="KW-1185">Reference proteome</keyword>
<gene>
    <name evidence="2" type="ORF">IV203_000081</name>
</gene>
<sequence>MTGRNSPGPALKKVFKEDDDDGEVEEIDPPQKETAPCIDIDSPSQVARYLATAPTSTNRIKQEVPSHTNNETSAGPQRDSKHKSLGFKSKPSSRGLQPPTASLGTGISSAETTVPNYMFKKNDNVWVTLMPNQQPHLATVQSVSVDDQGHEKYSVIYANFRKDEVLASQLARVDESLGRGKRKKFKKFSK</sequence>
<accession>A0A9K3L5V1</accession>
<reference evidence="2" key="1">
    <citation type="journal article" date="2021" name="Sci. Rep.">
        <title>Diploid genomic architecture of Nitzschia inconspicua, an elite biomass production diatom.</title>
        <authorList>
            <person name="Oliver A."/>
            <person name="Podell S."/>
            <person name="Pinowska A."/>
            <person name="Traller J.C."/>
            <person name="Smith S.R."/>
            <person name="McClure R."/>
            <person name="Beliaev A."/>
            <person name="Bohutskyi P."/>
            <person name="Hill E.A."/>
            <person name="Rabines A."/>
            <person name="Zheng H."/>
            <person name="Allen L.Z."/>
            <person name="Kuo A."/>
            <person name="Grigoriev I.V."/>
            <person name="Allen A.E."/>
            <person name="Hazlebeck D."/>
            <person name="Allen E.E."/>
        </authorList>
    </citation>
    <scope>NUCLEOTIDE SEQUENCE</scope>
    <source>
        <strain evidence="2">Hildebrandi</strain>
    </source>
</reference>
<feature type="compositionally biased region" description="Polar residues" evidence="1">
    <location>
        <begin position="90"/>
        <end position="112"/>
    </location>
</feature>
<feature type="compositionally biased region" description="Polar residues" evidence="1">
    <location>
        <begin position="53"/>
        <end position="75"/>
    </location>
</feature>
<dbReference type="AlphaFoldDB" id="A0A9K3L5V1"/>
<name>A0A9K3L5V1_9STRA</name>
<dbReference type="EMBL" id="JAGRRH010000015">
    <property type="protein sequence ID" value="KAG7355395.1"/>
    <property type="molecule type" value="Genomic_DNA"/>
</dbReference>
<protein>
    <submittedName>
        <fullName evidence="2">Uncharacterized protein</fullName>
    </submittedName>
</protein>
<feature type="region of interest" description="Disordered" evidence="1">
    <location>
        <begin position="1"/>
        <end position="112"/>
    </location>
</feature>
<evidence type="ECO:0000313" key="3">
    <source>
        <dbReference type="Proteomes" id="UP000693970"/>
    </source>
</evidence>
<proteinExistence type="predicted"/>
<evidence type="ECO:0000256" key="1">
    <source>
        <dbReference type="SAM" id="MobiDB-lite"/>
    </source>
</evidence>
<reference evidence="2" key="2">
    <citation type="submission" date="2021-04" db="EMBL/GenBank/DDBJ databases">
        <authorList>
            <person name="Podell S."/>
        </authorList>
    </citation>
    <scope>NUCLEOTIDE SEQUENCE</scope>
    <source>
        <strain evidence="2">Hildebrandi</strain>
    </source>
</reference>
<comment type="caution">
    <text evidence="2">The sequence shown here is derived from an EMBL/GenBank/DDBJ whole genome shotgun (WGS) entry which is preliminary data.</text>
</comment>
<feature type="compositionally biased region" description="Acidic residues" evidence="1">
    <location>
        <begin position="17"/>
        <end position="28"/>
    </location>
</feature>